<proteinExistence type="predicted"/>
<organism evidence="1">
    <name type="scientific">Anguilla anguilla</name>
    <name type="common">European freshwater eel</name>
    <name type="synonym">Muraena anguilla</name>
    <dbReference type="NCBI Taxonomy" id="7936"/>
    <lineage>
        <taxon>Eukaryota</taxon>
        <taxon>Metazoa</taxon>
        <taxon>Chordata</taxon>
        <taxon>Craniata</taxon>
        <taxon>Vertebrata</taxon>
        <taxon>Euteleostomi</taxon>
        <taxon>Actinopterygii</taxon>
        <taxon>Neopterygii</taxon>
        <taxon>Teleostei</taxon>
        <taxon>Anguilliformes</taxon>
        <taxon>Anguillidae</taxon>
        <taxon>Anguilla</taxon>
    </lineage>
</organism>
<dbReference type="AlphaFoldDB" id="A0A0E9RYW2"/>
<dbReference type="EMBL" id="GBXM01075124">
    <property type="protein sequence ID" value="JAH33453.1"/>
    <property type="molecule type" value="Transcribed_RNA"/>
</dbReference>
<reference evidence="1" key="2">
    <citation type="journal article" date="2015" name="Fish Shellfish Immunol.">
        <title>Early steps in the European eel (Anguilla anguilla)-Vibrio vulnificus interaction in the gills: Role of the RtxA13 toxin.</title>
        <authorList>
            <person name="Callol A."/>
            <person name="Pajuelo D."/>
            <person name="Ebbesson L."/>
            <person name="Teles M."/>
            <person name="MacKenzie S."/>
            <person name="Amaro C."/>
        </authorList>
    </citation>
    <scope>NUCLEOTIDE SEQUENCE</scope>
</reference>
<name>A0A0E9RYW2_ANGAN</name>
<accession>A0A0E9RYW2</accession>
<evidence type="ECO:0000313" key="1">
    <source>
        <dbReference type="EMBL" id="JAH33453.1"/>
    </source>
</evidence>
<protein>
    <submittedName>
        <fullName evidence="1">Uncharacterized protein</fullName>
    </submittedName>
</protein>
<reference evidence="1" key="1">
    <citation type="submission" date="2014-11" db="EMBL/GenBank/DDBJ databases">
        <authorList>
            <person name="Amaro Gonzalez C."/>
        </authorList>
    </citation>
    <scope>NUCLEOTIDE SEQUENCE</scope>
</reference>
<sequence length="39" mass="4476">MKCSDMVASRYIFSLVLNLLCPVPLQWSACDLFVCLHRC</sequence>